<reference evidence="3" key="1">
    <citation type="submission" date="2016-11" db="EMBL/GenBank/DDBJ databases">
        <authorList>
            <person name="Varghese N."/>
            <person name="Submissions S."/>
        </authorList>
    </citation>
    <scope>NUCLEOTIDE SEQUENCE [LARGE SCALE GENOMIC DNA]</scope>
    <source>
        <strain evidence="3">DSM 18569</strain>
    </source>
</reference>
<evidence type="ECO:0000313" key="3">
    <source>
        <dbReference type="Proteomes" id="UP000183947"/>
    </source>
</evidence>
<evidence type="ECO:0000313" key="2">
    <source>
        <dbReference type="EMBL" id="SHL40658.1"/>
    </source>
</evidence>
<keyword evidence="3" id="KW-1185">Reference proteome</keyword>
<accession>A0A1M7ADB0</accession>
<dbReference type="EMBL" id="FRAS01000014">
    <property type="protein sequence ID" value="SHL40658.1"/>
    <property type="molecule type" value="Genomic_DNA"/>
</dbReference>
<dbReference type="OrthoDB" id="892266at2"/>
<feature type="chain" id="PRO_5012793922" evidence="1">
    <location>
        <begin position="33"/>
        <end position="287"/>
    </location>
</feature>
<dbReference type="STRING" id="1121959.SAMN02746009_02687"/>
<protein>
    <submittedName>
        <fullName evidence="2">Uncharacterized protein</fullName>
    </submittedName>
</protein>
<evidence type="ECO:0000256" key="1">
    <source>
        <dbReference type="SAM" id="SignalP"/>
    </source>
</evidence>
<proteinExistence type="predicted"/>
<keyword evidence="1" id="KW-0732">Signal</keyword>
<dbReference type="PROSITE" id="PS51257">
    <property type="entry name" value="PROKAR_LIPOPROTEIN"/>
    <property type="match status" value="1"/>
</dbReference>
<sequence length="287" mass="32378">MSFTFRSTSITRLFAVLAAPALLAGLSACKQATEQPAATATTDTTVVARPDSTERYPAADGFDRVGSDVQALALADKVMQHMGGYAAWQHTRLLGWDFLDGSYQLWDKQTGDFRWQKDSLVALYNVERKEGHIYKAGQDISGTLIGQKLLENMYPIWVNNSWWLLMPFKLKDSGVTLNYLGPGRFMDSTAAEMLSMRFRNVGVTPHNRYKLFVNPQTSLVEEWAFYKDANDSLPAFRRRWADYRRYGRLLLASDRTDGQDGRRLNHIVALDSVPAGVMTNPQLIQPL</sequence>
<feature type="signal peptide" evidence="1">
    <location>
        <begin position="1"/>
        <end position="32"/>
    </location>
</feature>
<dbReference type="AlphaFoldDB" id="A0A1M7ADB0"/>
<organism evidence="2 3">
    <name type="scientific">Hymenobacter psychrotolerans DSM 18569</name>
    <dbReference type="NCBI Taxonomy" id="1121959"/>
    <lineage>
        <taxon>Bacteria</taxon>
        <taxon>Pseudomonadati</taxon>
        <taxon>Bacteroidota</taxon>
        <taxon>Cytophagia</taxon>
        <taxon>Cytophagales</taxon>
        <taxon>Hymenobacteraceae</taxon>
        <taxon>Hymenobacter</taxon>
    </lineage>
</organism>
<dbReference type="RefSeq" id="WP_073285879.1">
    <property type="nucleotide sequence ID" value="NZ_FRAS01000014.1"/>
</dbReference>
<gene>
    <name evidence="2" type="ORF">SAMN02746009_02687</name>
</gene>
<dbReference type="Proteomes" id="UP000183947">
    <property type="component" value="Unassembled WGS sequence"/>
</dbReference>
<name>A0A1M7ADB0_9BACT</name>